<evidence type="ECO:0000256" key="2">
    <source>
        <dbReference type="ARBA" id="ARBA00022723"/>
    </source>
</evidence>
<keyword evidence="9" id="KW-1185">Reference proteome</keyword>
<dbReference type="GO" id="GO:0000981">
    <property type="term" value="F:DNA-binding transcription factor activity, RNA polymerase II-specific"/>
    <property type="evidence" value="ECO:0007669"/>
    <property type="project" value="InterPro"/>
</dbReference>
<gene>
    <name evidence="8" type="ordered locus">CNM01040</name>
</gene>
<protein>
    <recommendedName>
        <fullName evidence="7">Zn(2)-C6 fungal-type domain-containing protein</fullName>
    </recommendedName>
</protein>
<sequence>MNGPTPHDEILADQSLAPLKRNHACRQCKKRKTKCDGAHPVCSPCLRSHAHAARSANRNGTSVPVLVCTWADGEGGENGSPPIQEPMQRLSRPGSASGVKRPAVSQGSRPTRDEENEILRRRIADLEAKLVNLSSATRQSGPEPIGPELSMPENTLSPPRSDSIVDNWITEVGHIIRYDLNHFGTFGNKEAPSSKSSQPSVSSLKAPPGGNGGGIGTTQTRESSGSGTRLNIGTIPKDGFSSSFGLDDLFVIPADWPRGLPSPFLLEHLVETFFNHVPQTPRMLHRPTLLTRIKLSPTSGNFPFPGLLHAICATASSHTAWVNNLSPHQIEAAVQRHVITGMDLTSIEDFGLAQAEMANRSVDLVASACVMGGGDLIFQVTQTCILLSDIYFCKGFPLKGWLLGGQPARLINTLQLSDRNPRKSYKEPLLPRPRNSREREERLATLWMAFINDSGLACNSTWVPSMSLADIKCNLPTTGQEWSKLDDMLENPQSPESGDLFTSHPMEDAFVLVIKSTILLSEVAQWLRNWSQRTQVPGDELAGPETESFKTVVRHIEDFISTIPNALKNVFKLVDSANSGGLNVNLLSLHIFPNVALALMFEPFIEWKPSNQCLKATQQAYEAILGVLHLIPSNLDVTMVFTPLIACSLYTVGRIIADYVKYTMRSHQYSLAVRYRADLTTIQNLLERYGQRHSLGSAMSHFLENYVQYLGNECMDPAAMCSKLERQLAYPTNNGTYVMGAANDGYAHLNDPGSSCSGPNDPPSTKSFSDSWSASGPSPSVSTPAISKTNEPSPAQVYSTAEGKSQDPISNWDWGREAIKMMGVDASRSVSGLAALDGMPMYMGERSSLNMDGRLPVGPFSDVAEIGGFEGLHWKTGNSDTI</sequence>
<feature type="domain" description="Zn(2)-C6 fungal-type" evidence="7">
    <location>
        <begin position="24"/>
        <end position="70"/>
    </location>
</feature>
<dbReference type="OMA" id="PETSYHR"/>
<name>Q5K7W6_CRYD1</name>
<evidence type="ECO:0000256" key="1">
    <source>
        <dbReference type="ARBA" id="ARBA00004123"/>
    </source>
</evidence>
<dbReference type="Pfam" id="PF00172">
    <property type="entry name" value="Zn_clus"/>
    <property type="match status" value="1"/>
</dbReference>
<dbReference type="EMBL" id="AE017353">
    <property type="protein sequence ID" value="AAW46788.1"/>
    <property type="molecule type" value="Genomic_DNA"/>
</dbReference>
<dbReference type="Gene3D" id="4.10.240.10">
    <property type="entry name" value="Zn(2)-C6 fungal-type DNA-binding domain"/>
    <property type="match status" value="1"/>
</dbReference>
<feature type="compositionally biased region" description="Low complexity" evidence="6">
    <location>
        <begin position="193"/>
        <end position="203"/>
    </location>
</feature>
<evidence type="ECO:0000256" key="5">
    <source>
        <dbReference type="ARBA" id="ARBA00023242"/>
    </source>
</evidence>
<dbReference type="HOGENOM" id="CLU_326519_0_0_1"/>
<keyword evidence="2" id="KW-0479">Metal-binding</keyword>
<dbReference type="AlphaFoldDB" id="Q5K7W6"/>
<feature type="compositionally biased region" description="Polar residues" evidence="6">
    <location>
        <begin position="217"/>
        <end position="231"/>
    </location>
</feature>
<evidence type="ECO:0000256" key="3">
    <source>
        <dbReference type="ARBA" id="ARBA00023015"/>
    </source>
</evidence>
<dbReference type="CDD" id="cd12148">
    <property type="entry name" value="fungal_TF_MHR"/>
    <property type="match status" value="1"/>
</dbReference>
<dbReference type="GO" id="GO:0006351">
    <property type="term" value="P:DNA-templated transcription"/>
    <property type="evidence" value="ECO:0007669"/>
    <property type="project" value="InterPro"/>
</dbReference>
<keyword evidence="5" id="KW-0539">Nucleus</keyword>
<feature type="region of interest" description="Disordered" evidence="6">
    <location>
        <begin position="76"/>
        <end position="117"/>
    </location>
</feature>
<dbReference type="SMART" id="SM00906">
    <property type="entry name" value="Fungal_trans"/>
    <property type="match status" value="1"/>
</dbReference>
<evidence type="ECO:0000256" key="6">
    <source>
        <dbReference type="SAM" id="MobiDB-lite"/>
    </source>
</evidence>
<feature type="compositionally biased region" description="Low complexity" evidence="6">
    <location>
        <begin position="767"/>
        <end position="784"/>
    </location>
</feature>
<feature type="region of interest" description="Disordered" evidence="6">
    <location>
        <begin position="189"/>
        <end position="232"/>
    </location>
</feature>
<feature type="region of interest" description="Disordered" evidence="6">
    <location>
        <begin position="751"/>
        <end position="811"/>
    </location>
</feature>
<dbReference type="Pfam" id="PF04082">
    <property type="entry name" value="Fungal_trans"/>
    <property type="match status" value="1"/>
</dbReference>
<organism evidence="8 9">
    <name type="scientific">Cryptococcus deneoformans (strain JEC21 / ATCC MYA-565)</name>
    <name type="common">Cryptococcus neoformans var. neoformans serotype D</name>
    <dbReference type="NCBI Taxonomy" id="214684"/>
    <lineage>
        <taxon>Eukaryota</taxon>
        <taxon>Fungi</taxon>
        <taxon>Dikarya</taxon>
        <taxon>Basidiomycota</taxon>
        <taxon>Agaricomycotina</taxon>
        <taxon>Tremellomycetes</taxon>
        <taxon>Tremellales</taxon>
        <taxon>Cryptococcaceae</taxon>
        <taxon>Cryptococcus</taxon>
        <taxon>Cryptococcus neoformans species complex</taxon>
    </lineage>
</organism>
<accession>Q55ID0</accession>
<dbReference type="GeneID" id="3255217"/>
<dbReference type="InParanoid" id="Q5K7W6"/>
<accession>Q5K7W6</accession>
<dbReference type="PROSITE" id="PS50048">
    <property type="entry name" value="ZN2_CY6_FUNGAL_2"/>
    <property type="match status" value="1"/>
</dbReference>
<dbReference type="GO" id="GO:0003677">
    <property type="term" value="F:DNA binding"/>
    <property type="evidence" value="ECO:0007669"/>
    <property type="project" value="InterPro"/>
</dbReference>
<dbReference type="InterPro" id="IPR001138">
    <property type="entry name" value="Zn2Cys6_DnaBD"/>
</dbReference>
<comment type="subcellular location">
    <subcellularLocation>
        <location evidence="1">Nucleus</location>
    </subcellularLocation>
</comment>
<dbReference type="PANTHER" id="PTHR47338:SF29">
    <property type="entry name" value="ZN(2)-C6 FUNGAL-TYPE DOMAIN-CONTAINING PROTEIN"/>
    <property type="match status" value="1"/>
</dbReference>
<dbReference type="InterPro" id="IPR050815">
    <property type="entry name" value="TF_fung"/>
</dbReference>
<reference evidence="8 9" key="1">
    <citation type="journal article" date="2005" name="Science">
        <title>The genome of the basidiomycetous yeast and human pathogen Cryptococcus neoformans.</title>
        <authorList>
            <person name="Loftus B.J."/>
            <person name="Fung E."/>
            <person name="Roncaglia P."/>
            <person name="Rowley D."/>
            <person name="Amedeo P."/>
            <person name="Bruno D."/>
            <person name="Vamathevan J."/>
            <person name="Miranda M."/>
            <person name="Anderson I.J."/>
            <person name="Fraser J.A."/>
            <person name="Allen J.E."/>
            <person name="Bosdet I.E."/>
            <person name="Brent M.R."/>
            <person name="Chiu R."/>
            <person name="Doering T.L."/>
            <person name="Donlin M.J."/>
            <person name="D'Souza C.A."/>
            <person name="Fox D.S."/>
            <person name="Grinberg V."/>
            <person name="Fu J."/>
            <person name="Fukushima M."/>
            <person name="Haas B.J."/>
            <person name="Huang J.C."/>
            <person name="Janbon G."/>
            <person name="Jones S.J."/>
            <person name="Koo H.L."/>
            <person name="Krzywinski M.I."/>
            <person name="Kwon-Chung J.K."/>
            <person name="Lengeler K.B."/>
            <person name="Maiti R."/>
            <person name="Marra M.A."/>
            <person name="Marra R.E."/>
            <person name="Mathewson C.A."/>
            <person name="Mitchell T.G."/>
            <person name="Pertea M."/>
            <person name="Riggs F.R."/>
            <person name="Salzberg S.L."/>
            <person name="Schein J.E."/>
            <person name="Shvartsbeyn A."/>
            <person name="Shin H."/>
            <person name="Shumway M."/>
            <person name="Specht C.A."/>
            <person name="Suh B.B."/>
            <person name="Tenney A."/>
            <person name="Utterback T.R."/>
            <person name="Wickes B.L."/>
            <person name="Wortman J.R."/>
            <person name="Wye N.H."/>
            <person name="Kronstad J.W."/>
            <person name="Lodge J.K."/>
            <person name="Heitman J."/>
            <person name="Davis R.W."/>
            <person name="Fraser C.M."/>
            <person name="Hyman R.W."/>
        </authorList>
    </citation>
    <scope>NUCLEOTIDE SEQUENCE [LARGE SCALE GENOMIC DNA]</scope>
    <source>
        <strain evidence="9">JEC21 / ATCC MYA-565</strain>
    </source>
</reference>
<dbReference type="RefSeq" id="XP_568305.1">
    <property type="nucleotide sequence ID" value="XM_568305.2"/>
</dbReference>
<feature type="compositionally biased region" description="Polar residues" evidence="6">
    <location>
        <begin position="785"/>
        <end position="809"/>
    </location>
</feature>
<evidence type="ECO:0000259" key="7">
    <source>
        <dbReference type="PROSITE" id="PS50048"/>
    </source>
</evidence>
<dbReference type="Proteomes" id="UP000002149">
    <property type="component" value="Chromosome 13"/>
</dbReference>
<evidence type="ECO:0000313" key="9">
    <source>
        <dbReference type="Proteomes" id="UP000002149"/>
    </source>
</evidence>
<keyword evidence="3" id="KW-0805">Transcription regulation</keyword>
<dbReference type="GO" id="GO:0008270">
    <property type="term" value="F:zinc ion binding"/>
    <property type="evidence" value="ECO:0007669"/>
    <property type="project" value="InterPro"/>
</dbReference>
<evidence type="ECO:0000313" key="8">
    <source>
        <dbReference type="EMBL" id="AAW46788.1"/>
    </source>
</evidence>
<feature type="region of interest" description="Disordered" evidence="6">
    <location>
        <begin position="133"/>
        <end position="161"/>
    </location>
</feature>
<dbReference type="SUPFAM" id="SSF57701">
    <property type="entry name" value="Zn2/Cys6 DNA-binding domain"/>
    <property type="match status" value="1"/>
</dbReference>
<dbReference type="eggNOG" id="ENOG502QVC1">
    <property type="taxonomic scope" value="Eukaryota"/>
</dbReference>
<evidence type="ECO:0000256" key="4">
    <source>
        <dbReference type="ARBA" id="ARBA00023163"/>
    </source>
</evidence>
<feature type="compositionally biased region" description="Polar residues" evidence="6">
    <location>
        <begin position="752"/>
        <end position="766"/>
    </location>
</feature>
<proteinExistence type="predicted"/>
<dbReference type="GO" id="GO:0005634">
    <property type="term" value="C:nucleus"/>
    <property type="evidence" value="ECO:0007669"/>
    <property type="project" value="UniProtKB-SubCell"/>
</dbReference>
<dbReference type="PaxDb" id="214684-Q5K7W6"/>
<dbReference type="KEGG" id="cne:CNM01040"/>
<dbReference type="OrthoDB" id="39175at2759"/>
<dbReference type="InterPro" id="IPR007219">
    <property type="entry name" value="XnlR_reg_dom"/>
</dbReference>
<dbReference type="PANTHER" id="PTHR47338">
    <property type="entry name" value="ZN(II)2CYS6 TRANSCRIPTION FACTOR (EUROFUNG)-RELATED"/>
    <property type="match status" value="1"/>
</dbReference>
<dbReference type="InterPro" id="IPR036864">
    <property type="entry name" value="Zn2-C6_fun-type_DNA-bd_sf"/>
</dbReference>
<dbReference type="VEuPathDB" id="FungiDB:CNM01040"/>
<keyword evidence="4" id="KW-0804">Transcription</keyword>
<dbReference type="CDD" id="cd00067">
    <property type="entry name" value="GAL4"/>
    <property type="match status" value="1"/>
</dbReference>